<sequence length="190" mass="19348">MMADGPVLEAYLSGAISAPVALMRLLLPGTPPAALERQAAAAPDAAAGERLRRLLDLARQHRDGLGLLERMVQAGAAHGDEANPAAAIAASRAMFDRLVAISPEASVAAYTLGDAGLLRAATDELVGWLERQDLLSGLLDLGCGIGRLAAALAPQAAKVTGLDVSPGMIAAARQRCGGYGNLRFAVSSGS</sequence>
<organism evidence="2 3">
    <name type="scientific">Belnapia arida</name>
    <dbReference type="NCBI Taxonomy" id="2804533"/>
    <lineage>
        <taxon>Bacteria</taxon>
        <taxon>Pseudomonadati</taxon>
        <taxon>Pseudomonadota</taxon>
        <taxon>Alphaproteobacteria</taxon>
        <taxon>Acetobacterales</taxon>
        <taxon>Roseomonadaceae</taxon>
        <taxon>Belnapia</taxon>
    </lineage>
</organism>
<dbReference type="InterPro" id="IPR050508">
    <property type="entry name" value="Methyltransf_Superfamily"/>
</dbReference>
<dbReference type="SUPFAM" id="SSF53335">
    <property type="entry name" value="S-adenosyl-L-methionine-dependent methyltransferases"/>
    <property type="match status" value="1"/>
</dbReference>
<name>A0ABS1UC41_9PROT</name>
<reference evidence="2 3" key="1">
    <citation type="submission" date="2021-01" db="EMBL/GenBank/DDBJ databases">
        <title>Belnapia mucosa sp. nov. and Belnapia arida sp. nov., isolated from the Tabernas Desert (Almeria, Spain).</title>
        <authorList>
            <person name="Molina-Menor E."/>
            <person name="Vidal-Verdu A."/>
            <person name="Calonge A."/>
            <person name="Satari L."/>
            <person name="Pereto J."/>
            <person name="Porcar M."/>
        </authorList>
    </citation>
    <scope>NUCLEOTIDE SEQUENCE [LARGE SCALE GENOMIC DNA]</scope>
    <source>
        <strain evidence="2 3">T18</strain>
    </source>
</reference>
<evidence type="ECO:0000259" key="1">
    <source>
        <dbReference type="Pfam" id="PF13649"/>
    </source>
</evidence>
<dbReference type="Proteomes" id="UP000660885">
    <property type="component" value="Unassembled WGS sequence"/>
</dbReference>
<feature type="domain" description="Methyltransferase" evidence="1">
    <location>
        <begin position="139"/>
        <end position="186"/>
    </location>
</feature>
<dbReference type="PANTHER" id="PTHR42912:SF80">
    <property type="entry name" value="METHYLTRANSFERASE DOMAIN-CONTAINING PROTEIN"/>
    <property type="match status" value="1"/>
</dbReference>
<dbReference type="GO" id="GO:0008168">
    <property type="term" value="F:methyltransferase activity"/>
    <property type="evidence" value="ECO:0007669"/>
    <property type="project" value="UniProtKB-KW"/>
</dbReference>
<dbReference type="InterPro" id="IPR041698">
    <property type="entry name" value="Methyltransf_25"/>
</dbReference>
<keyword evidence="3" id="KW-1185">Reference proteome</keyword>
<dbReference type="Pfam" id="PF13649">
    <property type="entry name" value="Methyltransf_25"/>
    <property type="match status" value="1"/>
</dbReference>
<gene>
    <name evidence="2" type="ORF">JMJ56_30155</name>
</gene>
<dbReference type="RefSeq" id="WP_202835451.1">
    <property type="nucleotide sequence ID" value="NZ_JAETWB010000054.1"/>
</dbReference>
<dbReference type="EMBL" id="JAETWB010000054">
    <property type="protein sequence ID" value="MBL6082243.1"/>
    <property type="molecule type" value="Genomic_DNA"/>
</dbReference>
<accession>A0ABS1UC41</accession>
<comment type="caution">
    <text evidence="2">The sequence shown here is derived from an EMBL/GenBank/DDBJ whole genome shotgun (WGS) entry which is preliminary data.</text>
</comment>
<proteinExistence type="predicted"/>
<keyword evidence="2" id="KW-0808">Transferase</keyword>
<dbReference type="PANTHER" id="PTHR42912">
    <property type="entry name" value="METHYLTRANSFERASE"/>
    <property type="match status" value="1"/>
</dbReference>
<dbReference type="GO" id="GO:0032259">
    <property type="term" value="P:methylation"/>
    <property type="evidence" value="ECO:0007669"/>
    <property type="project" value="UniProtKB-KW"/>
</dbReference>
<dbReference type="InterPro" id="IPR029063">
    <property type="entry name" value="SAM-dependent_MTases_sf"/>
</dbReference>
<evidence type="ECO:0000313" key="3">
    <source>
        <dbReference type="Proteomes" id="UP000660885"/>
    </source>
</evidence>
<protein>
    <submittedName>
        <fullName evidence="2">Class I SAM-dependent methyltransferase</fullName>
    </submittedName>
</protein>
<evidence type="ECO:0000313" key="2">
    <source>
        <dbReference type="EMBL" id="MBL6082243.1"/>
    </source>
</evidence>
<keyword evidence="2" id="KW-0489">Methyltransferase</keyword>
<dbReference type="Gene3D" id="3.40.50.150">
    <property type="entry name" value="Vaccinia Virus protein VP39"/>
    <property type="match status" value="1"/>
</dbReference>